<gene>
    <name evidence="1" type="ORF">S01H4_52842</name>
</gene>
<feature type="non-terminal residue" evidence="1">
    <location>
        <position position="1"/>
    </location>
</feature>
<proteinExistence type="predicted"/>
<protein>
    <submittedName>
        <fullName evidence="1">Uncharacterized protein</fullName>
    </submittedName>
</protein>
<name>X1D491_9ZZZZ</name>
<dbReference type="InterPro" id="IPR011990">
    <property type="entry name" value="TPR-like_helical_dom_sf"/>
</dbReference>
<comment type="caution">
    <text evidence="1">The sequence shown here is derived from an EMBL/GenBank/DDBJ whole genome shotgun (WGS) entry which is preliminary data.</text>
</comment>
<dbReference type="AlphaFoldDB" id="X1D491"/>
<sequence>IKVEDGYHLWSERYDRNIEDVFDIQDEITAKIVEKFKATLDMSYKLPEERRPDNLKAYDLYLKGRYLWNKFSPELIYKSITFFEESIKEDPDYALPYTALAEAYSLLSTGFDILPGKDTMPKAREAALKALELDPTLAEAYVSLGLVSTFYDWDRKAAESNFRKALELNPNSAAAHQWIEFYLTFMEGTFLPFYSLTCSSASLFLASSTSVVPGSASCQKSRNFW</sequence>
<dbReference type="SUPFAM" id="SSF48452">
    <property type="entry name" value="TPR-like"/>
    <property type="match status" value="1"/>
</dbReference>
<dbReference type="Gene3D" id="1.25.40.10">
    <property type="entry name" value="Tetratricopeptide repeat domain"/>
    <property type="match status" value="1"/>
</dbReference>
<evidence type="ECO:0000313" key="1">
    <source>
        <dbReference type="EMBL" id="GAH15551.1"/>
    </source>
</evidence>
<reference evidence="1" key="1">
    <citation type="journal article" date="2014" name="Front. Microbiol.">
        <title>High frequency of phylogenetically diverse reductive dehalogenase-homologous genes in deep subseafloor sedimentary metagenomes.</title>
        <authorList>
            <person name="Kawai M."/>
            <person name="Futagami T."/>
            <person name="Toyoda A."/>
            <person name="Takaki Y."/>
            <person name="Nishi S."/>
            <person name="Hori S."/>
            <person name="Arai W."/>
            <person name="Tsubouchi T."/>
            <person name="Morono Y."/>
            <person name="Uchiyama I."/>
            <person name="Ito T."/>
            <person name="Fujiyama A."/>
            <person name="Inagaki F."/>
            <person name="Takami H."/>
        </authorList>
    </citation>
    <scope>NUCLEOTIDE SEQUENCE</scope>
    <source>
        <strain evidence="1">Expedition CK06-06</strain>
    </source>
</reference>
<organism evidence="1">
    <name type="scientific">marine sediment metagenome</name>
    <dbReference type="NCBI Taxonomy" id="412755"/>
    <lineage>
        <taxon>unclassified sequences</taxon>
        <taxon>metagenomes</taxon>
        <taxon>ecological metagenomes</taxon>
    </lineage>
</organism>
<dbReference type="EMBL" id="BART01030232">
    <property type="protein sequence ID" value="GAH15551.1"/>
    <property type="molecule type" value="Genomic_DNA"/>
</dbReference>
<accession>X1D491</accession>